<dbReference type="GO" id="GO:0006304">
    <property type="term" value="P:DNA modification"/>
    <property type="evidence" value="ECO:0007669"/>
    <property type="project" value="InterPro"/>
</dbReference>
<dbReference type="SUPFAM" id="SSF53335">
    <property type="entry name" value="S-adenosyl-L-methionine-dependent methyltransferases"/>
    <property type="match status" value="1"/>
</dbReference>
<protein>
    <submittedName>
        <fullName evidence="2">Eco57I restriction endonuclease</fullName>
    </submittedName>
</protein>
<keyword evidence="2" id="KW-0255">Endonuclease</keyword>
<accession>D4J8Z1</accession>
<dbReference type="REBASE" id="28910">
    <property type="entry name" value="CcaGD7ORF20990P"/>
</dbReference>
<evidence type="ECO:0000313" key="2">
    <source>
        <dbReference type="EMBL" id="CBK80812.1"/>
    </source>
</evidence>
<gene>
    <name evidence="2" type="ORF">CC1_20990</name>
</gene>
<reference evidence="2 3" key="1">
    <citation type="submission" date="2010-03" db="EMBL/GenBank/DDBJ databases">
        <title>The genome sequence of Coprococcus catus GD/7.</title>
        <authorList>
            <consortium name="metaHIT consortium -- http://www.metahit.eu/"/>
            <person name="Pajon A."/>
            <person name="Turner K."/>
            <person name="Parkhill J."/>
            <person name="Duncan S."/>
            <person name="Flint H."/>
        </authorList>
    </citation>
    <scope>NUCLEOTIDE SEQUENCE [LARGE SCALE GENOMIC DNA]</scope>
    <source>
        <strain evidence="2 3">GD/7</strain>
    </source>
</reference>
<evidence type="ECO:0000313" key="3">
    <source>
        <dbReference type="Proteomes" id="UP000008798"/>
    </source>
</evidence>
<dbReference type="STRING" id="717962.CC1_20990"/>
<dbReference type="PATRIC" id="fig|717962.3.peg.1991"/>
<dbReference type="InterPro" id="IPR029063">
    <property type="entry name" value="SAM-dependent_MTases_sf"/>
</dbReference>
<name>D4J8Z1_9FIRM</name>
<dbReference type="GO" id="GO:0009007">
    <property type="term" value="F:site-specific DNA-methyltransferase (adenine-specific) activity"/>
    <property type="evidence" value="ECO:0007669"/>
    <property type="project" value="UniProtKB-EC"/>
</dbReference>
<sequence length="335" mass="38021">MKFDFVIGNPPYQDIISEESDNKTYAAPVYNMFMDEAATIADKAELIHPARFLFNAGATPKAWNEKMLADEHFKVLQYSENAADVFPNTDIKGGLVISYRDATKNYDPIGIFTKYDELNTILHKVKVKNEKSFDTIIASTMSYGVTSLFVKEHPHLVNRLRTSAFTVLAEVFFDEKPNDGYEYILMAGLKNMKRTRMYVRKDYIKDKDGTLDYYTVLMPAASGSGKFGETLSATDIAEPGVGFLQTFIGIGKYDTLEPCKNIQKYIKCKFTRTLLGVLKITQHCTGQAWSCVPLQDFTSSSDIDWSQSIANIDKQLYKKYNLSDEEINFIETNVR</sequence>
<reference evidence="2 3" key="2">
    <citation type="submission" date="2010-03" db="EMBL/GenBank/DDBJ databases">
        <authorList>
            <person name="Pajon A."/>
        </authorList>
    </citation>
    <scope>NUCLEOTIDE SEQUENCE [LARGE SCALE GENOMIC DNA]</scope>
    <source>
        <strain evidence="2 3">GD/7</strain>
    </source>
</reference>
<dbReference type="InterPro" id="IPR002052">
    <property type="entry name" value="DNA_methylase_N6_adenine_CS"/>
</dbReference>
<dbReference type="GO" id="GO:0003676">
    <property type="term" value="F:nucleic acid binding"/>
    <property type="evidence" value="ECO:0007669"/>
    <property type="project" value="InterPro"/>
</dbReference>
<organism evidence="2 3">
    <name type="scientific">Coprococcus catus GD/7</name>
    <dbReference type="NCBI Taxonomy" id="717962"/>
    <lineage>
        <taxon>Bacteria</taxon>
        <taxon>Bacillati</taxon>
        <taxon>Bacillota</taxon>
        <taxon>Clostridia</taxon>
        <taxon>Lachnospirales</taxon>
        <taxon>Lachnospiraceae</taxon>
        <taxon>Coprococcus</taxon>
    </lineage>
</organism>
<dbReference type="GO" id="GO:0004519">
    <property type="term" value="F:endonuclease activity"/>
    <property type="evidence" value="ECO:0007669"/>
    <property type="project" value="UniProtKB-KW"/>
</dbReference>
<keyword evidence="2" id="KW-0540">Nuclease</keyword>
<dbReference type="Gene3D" id="3.40.50.150">
    <property type="entry name" value="Vaccinia Virus protein VP39"/>
    <property type="match status" value="1"/>
</dbReference>
<dbReference type="HOGENOM" id="CLU_024181_0_0_9"/>
<dbReference type="KEGG" id="cct:CC1_20990"/>
<evidence type="ECO:0000259" key="1">
    <source>
        <dbReference type="Pfam" id="PF07669"/>
    </source>
</evidence>
<keyword evidence="2" id="KW-0378">Hydrolase</keyword>
<dbReference type="AlphaFoldDB" id="D4J8Z1"/>
<dbReference type="PROSITE" id="PS00092">
    <property type="entry name" value="N6_MTASE"/>
    <property type="match status" value="1"/>
</dbReference>
<dbReference type="Pfam" id="PF07669">
    <property type="entry name" value="Eco57I"/>
    <property type="match status" value="1"/>
</dbReference>
<dbReference type="EMBL" id="FP929038">
    <property type="protein sequence ID" value="CBK80812.1"/>
    <property type="molecule type" value="Genomic_DNA"/>
</dbReference>
<dbReference type="InterPro" id="IPR011639">
    <property type="entry name" value="MethylTrfase_TaqI-like_dom"/>
</dbReference>
<feature type="domain" description="Type II methyltransferase M.TaqI-like" evidence="1">
    <location>
        <begin position="1"/>
        <end position="86"/>
    </location>
</feature>
<proteinExistence type="predicted"/>
<dbReference type="GO" id="GO:0032259">
    <property type="term" value="P:methylation"/>
    <property type="evidence" value="ECO:0007669"/>
    <property type="project" value="InterPro"/>
</dbReference>
<dbReference type="Proteomes" id="UP000008798">
    <property type="component" value="Chromosome"/>
</dbReference>
<dbReference type="RefSeq" id="WP_015514380.1">
    <property type="nucleotide sequence ID" value="NC_021009.1"/>
</dbReference>